<sequence length="176" mass="19181">MEQLPPAEYLRTLPQGTLFATAHLTDEEHNPLLLRSVYDPEEWQLVGGNLDFGEDPWGCVRREAQEETGLVLPEEPGALLAVVFGPPSGPWPFKVGLVFDGGTLTGRRIAEIRLDPGEHTELRVLPLALWRPVLAPRRRSIVEAAAEARRAGRTAYLHLGGPAATSRPGNAKGPEA</sequence>
<feature type="domain" description="Nudix hydrolase" evidence="2">
    <location>
        <begin position="14"/>
        <end position="147"/>
    </location>
</feature>
<dbReference type="InterPro" id="IPR000086">
    <property type="entry name" value="NUDIX_hydrolase_dom"/>
</dbReference>
<evidence type="ECO:0000259" key="2">
    <source>
        <dbReference type="PROSITE" id="PS51462"/>
    </source>
</evidence>
<dbReference type="PROSITE" id="PS51462">
    <property type="entry name" value="NUDIX"/>
    <property type="match status" value="1"/>
</dbReference>
<dbReference type="Gene3D" id="3.90.79.10">
    <property type="entry name" value="Nucleoside Triphosphate Pyrophosphohydrolase"/>
    <property type="match status" value="1"/>
</dbReference>
<protein>
    <submittedName>
        <fullName evidence="3">NUDIX hydrolase</fullName>
    </submittedName>
</protein>
<dbReference type="GO" id="GO:0016787">
    <property type="term" value="F:hydrolase activity"/>
    <property type="evidence" value="ECO:0007669"/>
    <property type="project" value="UniProtKB-KW"/>
</dbReference>
<gene>
    <name evidence="3" type="ORF">OG469_24005</name>
</gene>
<organism evidence="3 4">
    <name type="scientific">Kitasatospora herbaricolor</name>
    <dbReference type="NCBI Taxonomy" id="68217"/>
    <lineage>
        <taxon>Bacteria</taxon>
        <taxon>Bacillati</taxon>
        <taxon>Actinomycetota</taxon>
        <taxon>Actinomycetes</taxon>
        <taxon>Kitasatosporales</taxon>
        <taxon>Streptomycetaceae</taxon>
        <taxon>Kitasatospora</taxon>
    </lineage>
</organism>
<accession>A0ABZ1WC75</accession>
<dbReference type="Proteomes" id="UP001432014">
    <property type="component" value="Chromosome"/>
</dbReference>
<dbReference type="InterPro" id="IPR020084">
    <property type="entry name" value="NUDIX_hydrolase_CS"/>
</dbReference>
<dbReference type="InterPro" id="IPR015797">
    <property type="entry name" value="NUDIX_hydrolase-like_dom_sf"/>
</dbReference>
<dbReference type="PROSITE" id="PS00893">
    <property type="entry name" value="NUDIX_BOX"/>
    <property type="match status" value="1"/>
</dbReference>
<dbReference type="SUPFAM" id="SSF55811">
    <property type="entry name" value="Nudix"/>
    <property type="match status" value="1"/>
</dbReference>
<keyword evidence="1 3" id="KW-0378">Hydrolase</keyword>
<evidence type="ECO:0000313" key="3">
    <source>
        <dbReference type="EMBL" id="WUS58305.1"/>
    </source>
</evidence>
<dbReference type="EMBL" id="CP108482">
    <property type="protein sequence ID" value="WUS58305.1"/>
    <property type="molecule type" value="Genomic_DNA"/>
</dbReference>
<dbReference type="RefSeq" id="WP_329495575.1">
    <property type="nucleotide sequence ID" value="NZ_CP108460.1"/>
</dbReference>
<evidence type="ECO:0000256" key="1">
    <source>
        <dbReference type="ARBA" id="ARBA00022801"/>
    </source>
</evidence>
<keyword evidence="4" id="KW-1185">Reference proteome</keyword>
<dbReference type="Pfam" id="PF00293">
    <property type="entry name" value="NUDIX"/>
    <property type="match status" value="1"/>
</dbReference>
<proteinExistence type="predicted"/>
<evidence type="ECO:0000313" key="4">
    <source>
        <dbReference type="Proteomes" id="UP001432014"/>
    </source>
</evidence>
<name>A0ABZ1WC75_9ACTN</name>
<reference evidence="3 4" key="1">
    <citation type="submission" date="2022-10" db="EMBL/GenBank/DDBJ databases">
        <title>The complete genomes of actinobacterial strains from the NBC collection.</title>
        <authorList>
            <person name="Joergensen T.S."/>
            <person name="Alvarez Arevalo M."/>
            <person name="Sterndorff E.B."/>
            <person name="Faurdal D."/>
            <person name="Vuksanovic O."/>
            <person name="Mourched A.-S."/>
            <person name="Charusanti P."/>
            <person name="Shaw S."/>
            <person name="Blin K."/>
            <person name="Weber T."/>
        </authorList>
    </citation>
    <scope>NUCLEOTIDE SEQUENCE [LARGE SCALE GENOMIC DNA]</scope>
    <source>
        <strain evidence="3 4">NBC_01247</strain>
    </source>
</reference>